<dbReference type="InterPro" id="IPR019254">
    <property type="entry name" value="DUF2250"/>
</dbReference>
<evidence type="ECO:0000313" key="1">
    <source>
        <dbReference type="EMBL" id="ADD08094.1"/>
    </source>
</evidence>
<dbReference type="InterPro" id="IPR036390">
    <property type="entry name" value="WH_DNA-bd_sf"/>
</dbReference>
<dbReference type="Gene3D" id="1.10.10.10">
    <property type="entry name" value="Winged helix-like DNA-binding domain superfamily/Winged helix DNA-binding domain"/>
    <property type="match status" value="1"/>
</dbReference>
<dbReference type="RefSeq" id="WP_012997093.1">
    <property type="nucleotide sequence ID" value="NC_013926.1"/>
</dbReference>
<dbReference type="EMBL" id="CP001941">
    <property type="protein sequence ID" value="ADD08094.1"/>
    <property type="molecule type" value="Genomic_DNA"/>
</dbReference>
<gene>
    <name evidence="1" type="ordered locus">Aboo_0283</name>
</gene>
<organism evidence="1 2">
    <name type="scientific">Aciduliprofundum boonei (strain DSM 19572 / T469)</name>
    <dbReference type="NCBI Taxonomy" id="439481"/>
    <lineage>
        <taxon>Archaea</taxon>
        <taxon>Methanobacteriati</taxon>
        <taxon>Thermoplasmatota</taxon>
        <taxon>DHVE2 group</taxon>
        <taxon>Candidatus Aciduliprofundum</taxon>
    </lineage>
</organism>
<dbReference type="OrthoDB" id="45652at2157"/>
<proteinExistence type="predicted"/>
<dbReference type="Proteomes" id="UP000001400">
    <property type="component" value="Chromosome"/>
</dbReference>
<dbReference type="AlphaFoldDB" id="D3TC09"/>
<dbReference type="InterPro" id="IPR036388">
    <property type="entry name" value="WH-like_DNA-bd_sf"/>
</dbReference>
<dbReference type="SUPFAM" id="SSF46785">
    <property type="entry name" value="Winged helix' DNA-binding domain"/>
    <property type="match status" value="1"/>
</dbReference>
<dbReference type="GeneID" id="8827225"/>
<protein>
    <recommendedName>
        <fullName evidence="3">DUF2250 domain-containing protein</fullName>
    </recommendedName>
</protein>
<accession>D3TC09</accession>
<evidence type="ECO:0000313" key="2">
    <source>
        <dbReference type="Proteomes" id="UP000001400"/>
    </source>
</evidence>
<dbReference type="HOGENOM" id="CLU_1631531_0_0_2"/>
<keyword evidence="2" id="KW-1185">Reference proteome</keyword>
<evidence type="ECO:0008006" key="3">
    <source>
        <dbReference type="Google" id="ProtNLM"/>
    </source>
</evidence>
<reference evidence="1" key="1">
    <citation type="submission" date="2010-02" db="EMBL/GenBank/DDBJ databases">
        <title>Complete sequence of Aciduliprofundum boonei T469.</title>
        <authorList>
            <consortium name="US DOE Joint Genome Institute"/>
            <person name="Lucas S."/>
            <person name="Copeland A."/>
            <person name="Lapidus A."/>
            <person name="Cheng J.-F."/>
            <person name="Bruce D."/>
            <person name="Goodwin L."/>
            <person name="Pitluck S."/>
            <person name="Saunders E."/>
            <person name="Detter J.C."/>
            <person name="Han C."/>
            <person name="Tapia R."/>
            <person name="Land M."/>
            <person name="Hauser L."/>
            <person name="Kyrpides N."/>
            <person name="Mikhailova N."/>
            <person name="Flores G."/>
            <person name="Reysenbach A.-L."/>
            <person name="Woyke T."/>
        </authorList>
    </citation>
    <scope>NUCLEOTIDE SEQUENCE</scope>
    <source>
        <strain evidence="1">T469</strain>
    </source>
</reference>
<sequence>MNLSPLEIYIILHLKRANVEYAKMIMKFTHLSLDKIENAITSLENKGLVERDSGSAIKRTRARFKKAKEVHKHHSYYHLSKEGSLLARRINENFLEDYFDSLLGSNGFKFLKALLSENFEDACKHISINCDEMKKFLIKENFITPSGNKTKFLSLFFSFIQS</sequence>
<name>D3TC09_ACIB4</name>
<dbReference type="KEGG" id="abi:Aboo_0283"/>
<dbReference type="Pfam" id="PF10007">
    <property type="entry name" value="DUF2250"/>
    <property type="match status" value="1"/>
</dbReference>